<dbReference type="RefSeq" id="WP_111541487.1">
    <property type="nucleotide sequence ID" value="NZ_QKYV01000006.1"/>
</dbReference>
<keyword evidence="2" id="KW-0808">Transferase</keyword>
<dbReference type="Pfam" id="PF00535">
    <property type="entry name" value="Glycos_transf_2"/>
    <property type="match status" value="1"/>
</dbReference>
<gene>
    <name evidence="2" type="ORF">LX95_02198</name>
</gene>
<dbReference type="EMBL" id="QKYV01000006">
    <property type="protein sequence ID" value="PZW39058.1"/>
    <property type="molecule type" value="Genomic_DNA"/>
</dbReference>
<dbReference type="PANTHER" id="PTHR22916">
    <property type="entry name" value="GLYCOSYLTRANSFERASE"/>
    <property type="match status" value="1"/>
</dbReference>
<dbReference type="Proteomes" id="UP000249542">
    <property type="component" value="Unassembled WGS sequence"/>
</dbReference>
<reference evidence="2 3" key="1">
    <citation type="submission" date="2018-06" db="EMBL/GenBank/DDBJ databases">
        <title>Genomic Encyclopedia of Archaeal and Bacterial Type Strains, Phase II (KMG-II): from individual species to whole genera.</title>
        <authorList>
            <person name="Goeker M."/>
        </authorList>
    </citation>
    <scope>NUCLEOTIDE SEQUENCE [LARGE SCALE GENOMIC DNA]</scope>
    <source>
        <strain evidence="2 3">DSM 15361</strain>
    </source>
</reference>
<evidence type="ECO:0000313" key="2">
    <source>
        <dbReference type="EMBL" id="PZW39058.1"/>
    </source>
</evidence>
<name>A0A2W7HYC4_9FLAO</name>
<evidence type="ECO:0000313" key="3">
    <source>
        <dbReference type="Proteomes" id="UP000249542"/>
    </source>
</evidence>
<evidence type="ECO:0000259" key="1">
    <source>
        <dbReference type="Pfam" id="PF00535"/>
    </source>
</evidence>
<dbReference type="PANTHER" id="PTHR22916:SF3">
    <property type="entry name" value="UDP-GLCNAC:BETAGAL BETA-1,3-N-ACETYLGLUCOSAMINYLTRANSFERASE-LIKE PROTEIN 1"/>
    <property type="match status" value="1"/>
</dbReference>
<keyword evidence="3" id="KW-1185">Reference proteome</keyword>
<protein>
    <submittedName>
        <fullName evidence="2">Glycosyl transferase family 2</fullName>
    </submittedName>
</protein>
<sequence>MDLKVFKSKYEKVKVQAYPHAVTSTPKVSICVQTYQHANYIRACLDGILHQQTNFLFEILLGEDNSNDGTREICKEYAEKYPNQIRLFLHHRANNIKIDDRPTGRFSFLYNLYHSRGEYIAICEGDDYWTDPLKLQKQVDFLEENPEYAICCHNSKIIDEKGNAIQQKKLPKLQKDRDYSRVELKKGAFILTLSMVFRNVVKEFPASFPKVLNGDTFLISLLGSHGKGKYLEEIESAAYRVHKGGIWSKIDQSKRIYARMTFNKYLMDYYKQDANLYTHFYQKQIKTSRDCMKSISCKCSFKYYIKFNLLYMRYNPVLRSRYRLKILLKSNWLYWIYKH</sequence>
<organism evidence="2 3">
    <name type="scientific">Mesonia algae</name>
    <dbReference type="NCBI Taxonomy" id="213248"/>
    <lineage>
        <taxon>Bacteria</taxon>
        <taxon>Pseudomonadati</taxon>
        <taxon>Bacteroidota</taxon>
        <taxon>Flavobacteriia</taxon>
        <taxon>Flavobacteriales</taxon>
        <taxon>Flavobacteriaceae</taxon>
        <taxon>Mesonia</taxon>
    </lineage>
</organism>
<proteinExistence type="predicted"/>
<dbReference type="GO" id="GO:0016758">
    <property type="term" value="F:hexosyltransferase activity"/>
    <property type="evidence" value="ECO:0007669"/>
    <property type="project" value="UniProtKB-ARBA"/>
</dbReference>
<accession>A0A2W7HYC4</accession>
<feature type="domain" description="Glycosyltransferase 2-like" evidence="1">
    <location>
        <begin position="29"/>
        <end position="203"/>
    </location>
</feature>
<dbReference type="SUPFAM" id="SSF53448">
    <property type="entry name" value="Nucleotide-diphospho-sugar transferases"/>
    <property type="match status" value="1"/>
</dbReference>
<dbReference type="Gene3D" id="3.90.550.10">
    <property type="entry name" value="Spore Coat Polysaccharide Biosynthesis Protein SpsA, Chain A"/>
    <property type="match status" value="1"/>
</dbReference>
<dbReference type="InterPro" id="IPR001173">
    <property type="entry name" value="Glyco_trans_2-like"/>
</dbReference>
<dbReference type="InterPro" id="IPR029044">
    <property type="entry name" value="Nucleotide-diphossugar_trans"/>
</dbReference>
<dbReference type="AlphaFoldDB" id="A0A2W7HYC4"/>
<comment type="caution">
    <text evidence="2">The sequence shown here is derived from an EMBL/GenBank/DDBJ whole genome shotgun (WGS) entry which is preliminary data.</text>
</comment>